<feature type="region of interest" description="Disordered" evidence="2">
    <location>
        <begin position="63"/>
        <end position="82"/>
    </location>
</feature>
<name>A0A8J5TR19_FUSOX</name>
<evidence type="ECO:0000313" key="3">
    <source>
        <dbReference type="EMBL" id="KAG7407133.1"/>
    </source>
</evidence>
<comment type="caution">
    <text evidence="3">The sequence shown here is derived from an EMBL/GenBank/DDBJ whole genome shotgun (WGS) entry which is preliminary data.</text>
</comment>
<evidence type="ECO:0000313" key="4">
    <source>
        <dbReference type="Proteomes" id="UP000694050"/>
    </source>
</evidence>
<reference evidence="3" key="1">
    <citation type="submission" date="2021-04" db="EMBL/GenBank/DDBJ databases">
        <title>First draft genome resource for Brassicaceae pathogens Fusarium oxysporum f. sp. raphani and Fusarium oxysporum f. sp. rapae.</title>
        <authorList>
            <person name="Asai S."/>
        </authorList>
    </citation>
    <scope>NUCLEOTIDE SEQUENCE</scope>
    <source>
        <strain evidence="3">Tf1208</strain>
    </source>
</reference>
<feature type="region of interest" description="Disordered" evidence="2">
    <location>
        <begin position="142"/>
        <end position="191"/>
    </location>
</feature>
<protein>
    <submittedName>
        <fullName evidence="3">Uncharacterized protein</fullName>
    </submittedName>
</protein>
<dbReference type="EMBL" id="JAELUQ010000010">
    <property type="protein sequence ID" value="KAG7407133.1"/>
    <property type="molecule type" value="Genomic_DNA"/>
</dbReference>
<organism evidence="3 4">
    <name type="scientific">Fusarium oxysporum f. sp. rapae</name>
    <dbReference type="NCBI Taxonomy" id="485398"/>
    <lineage>
        <taxon>Eukaryota</taxon>
        <taxon>Fungi</taxon>
        <taxon>Dikarya</taxon>
        <taxon>Ascomycota</taxon>
        <taxon>Pezizomycotina</taxon>
        <taxon>Sordariomycetes</taxon>
        <taxon>Hypocreomycetidae</taxon>
        <taxon>Hypocreales</taxon>
        <taxon>Nectriaceae</taxon>
        <taxon>Fusarium</taxon>
        <taxon>Fusarium oxysporum species complex</taxon>
    </lineage>
</organism>
<evidence type="ECO:0000256" key="1">
    <source>
        <dbReference type="SAM" id="Coils"/>
    </source>
</evidence>
<keyword evidence="1" id="KW-0175">Coiled coil</keyword>
<evidence type="ECO:0000256" key="2">
    <source>
        <dbReference type="SAM" id="MobiDB-lite"/>
    </source>
</evidence>
<feature type="compositionally biased region" description="Basic and acidic residues" evidence="2">
    <location>
        <begin position="170"/>
        <end position="188"/>
    </location>
</feature>
<dbReference type="Proteomes" id="UP000694050">
    <property type="component" value="Unassembled WGS sequence"/>
</dbReference>
<accession>A0A8J5TR19</accession>
<feature type="compositionally biased region" description="Polar residues" evidence="2">
    <location>
        <begin position="19"/>
        <end position="32"/>
    </location>
</feature>
<feature type="region of interest" description="Disordered" evidence="2">
    <location>
        <begin position="1"/>
        <end position="33"/>
    </location>
</feature>
<gene>
    <name evidence="3" type="ORF">Forpe1208_v012549</name>
</gene>
<proteinExistence type="predicted"/>
<dbReference type="AlphaFoldDB" id="A0A8J5TR19"/>
<feature type="compositionally biased region" description="Basic and acidic residues" evidence="2">
    <location>
        <begin position="153"/>
        <end position="163"/>
    </location>
</feature>
<sequence>MATSIETSDLDGWGFGQVKKSNNAKNGVSVHTPSLLKQFDWDPEETAEKTSYDNEDRFCEPEAATEYNPSARDTEPSPACDLPILDAEEEPMGKKLGEYEAATVAATITAEEEEELAALTLKKVRKGKLLKKDRARFTLLKQRAEDSAQAPAAKEDKSRREEENAAAEAKPIEDAKPVDEEEKEEPKRVPNNAVNRMWFQRFCDEAGQHHVVPESDRQPRLERRAQGARSAARLSLRNQHELMVDLQKYLERACYTYAREHMQDVLEEQCWDCAEAAQLSDWMQQFLNRRSSFDMEANADELMKLFQSGIEIRNAAVRRHDMESDEMIELLVDAERLVGVLQVHQYQNLVRNLRVRVEKAVNELIQDKSQWQDRLEKKLACIAAEEAKLNDMKRAVMVENENSMKESQDVAGLEIRDALDKAEVTFKTEVELDSKHRWTLIQLAYPSKAETDV</sequence>
<feature type="coiled-coil region" evidence="1">
    <location>
        <begin position="343"/>
        <end position="402"/>
    </location>
</feature>